<evidence type="ECO:0000313" key="3">
    <source>
        <dbReference type="Proteomes" id="UP000292685"/>
    </source>
</evidence>
<evidence type="ECO:0000313" key="2">
    <source>
        <dbReference type="EMBL" id="RZU60870.1"/>
    </source>
</evidence>
<dbReference type="Proteomes" id="UP000292685">
    <property type="component" value="Unassembled WGS sequence"/>
</dbReference>
<comment type="caution">
    <text evidence="2">The sequence shown here is derived from an EMBL/GenBank/DDBJ whole genome shotgun (WGS) entry which is preliminary data.</text>
</comment>
<dbReference type="AlphaFoldDB" id="A0A4Q8A9W3"/>
<keyword evidence="3" id="KW-1185">Reference proteome</keyword>
<reference evidence="2 3" key="1">
    <citation type="submission" date="2019-02" db="EMBL/GenBank/DDBJ databases">
        <title>Sequencing the genomes of 1000 actinobacteria strains.</title>
        <authorList>
            <person name="Klenk H.-P."/>
        </authorList>
    </citation>
    <scope>NUCLEOTIDE SEQUENCE [LARGE SCALE GENOMIC DNA]</scope>
    <source>
        <strain evidence="2 3">DSM 17364</strain>
    </source>
</reference>
<gene>
    <name evidence="2" type="ORF">EV380_0421</name>
</gene>
<dbReference type="OrthoDB" id="4863923at2"/>
<dbReference type="RefSeq" id="WP_130449003.1">
    <property type="nucleotide sequence ID" value="NZ_SHLA01000001.1"/>
</dbReference>
<protein>
    <submittedName>
        <fullName evidence="2">Uncharacterized protein</fullName>
    </submittedName>
</protein>
<accession>A0A4Q8A9W3</accession>
<dbReference type="EMBL" id="SHLA01000001">
    <property type="protein sequence ID" value="RZU60870.1"/>
    <property type="molecule type" value="Genomic_DNA"/>
</dbReference>
<proteinExistence type="predicted"/>
<dbReference type="Gene3D" id="3.40.1000.10">
    <property type="entry name" value="Mog1/PsbP, alpha/beta/alpha sandwich"/>
    <property type="match status" value="1"/>
</dbReference>
<sequence>MSSTEALPEGWSEREIESVRLIAPEAWETLEPGDATFVLAHPEAEGMAFRSNVVVRESEFAGSLAAFAAYSLASTRAVFNNCHFISHDLAEIDGTEARRQRFTYDADGFNLIVERFLVARGGYALEITTTSPVHLAAEVLEGNSLIAGSIRWARTGAVPGPGTRDVDTSTGEREPRHDEWLSELAGHPVEDLSKLPASQSFDTEGPLLSDSTIAFLITQFDRHGLGRFELMAHPQVVEEFVAGGLMEPGGAFTPTLELMLDALRDRDFSVKLTGRHHGTDTRLQIHVGAGRAFVLAGAPAAEIVHGKAPRGATPEGKVRADVVPVEGLPALIAAWAGLGPAWTVAGDLDTLTHADYERGVDGQLTAPAGCDAATARLFAQPWFAWNMEIEKTPFARSWLNADAAGHYAVGAQDEGTVAIQPVPALQVWDVLLQELGAATLARPAAK</sequence>
<name>A0A4Q8A9W3_9MICC</name>
<organism evidence="2 3">
    <name type="scientific">Zhihengliuella halotolerans</name>
    <dbReference type="NCBI Taxonomy" id="370736"/>
    <lineage>
        <taxon>Bacteria</taxon>
        <taxon>Bacillati</taxon>
        <taxon>Actinomycetota</taxon>
        <taxon>Actinomycetes</taxon>
        <taxon>Micrococcales</taxon>
        <taxon>Micrococcaceae</taxon>
        <taxon>Zhihengliuella</taxon>
    </lineage>
</organism>
<feature type="compositionally biased region" description="Basic and acidic residues" evidence="1">
    <location>
        <begin position="164"/>
        <end position="176"/>
    </location>
</feature>
<evidence type="ECO:0000256" key="1">
    <source>
        <dbReference type="SAM" id="MobiDB-lite"/>
    </source>
</evidence>
<feature type="region of interest" description="Disordered" evidence="1">
    <location>
        <begin position="157"/>
        <end position="176"/>
    </location>
</feature>